<keyword evidence="3" id="KW-1185">Reference proteome</keyword>
<feature type="compositionally biased region" description="Basic and acidic residues" evidence="1">
    <location>
        <begin position="269"/>
        <end position="282"/>
    </location>
</feature>
<organism evidence="2 3">
    <name type="scientific">Monoraphidium neglectum</name>
    <dbReference type="NCBI Taxonomy" id="145388"/>
    <lineage>
        <taxon>Eukaryota</taxon>
        <taxon>Viridiplantae</taxon>
        <taxon>Chlorophyta</taxon>
        <taxon>core chlorophytes</taxon>
        <taxon>Chlorophyceae</taxon>
        <taxon>CS clade</taxon>
        <taxon>Sphaeropleales</taxon>
        <taxon>Selenastraceae</taxon>
        <taxon>Monoraphidium</taxon>
    </lineage>
</organism>
<accession>A0A0D2NKA5</accession>
<dbReference type="AlphaFoldDB" id="A0A0D2NKA5"/>
<dbReference type="KEGG" id="mng:MNEG_2737"/>
<proteinExistence type="predicted"/>
<protein>
    <submittedName>
        <fullName evidence="2">Uncharacterized protein</fullName>
    </submittedName>
</protein>
<feature type="compositionally biased region" description="Acidic residues" evidence="1">
    <location>
        <begin position="283"/>
        <end position="295"/>
    </location>
</feature>
<gene>
    <name evidence="2" type="ORF">MNEG_2737</name>
</gene>
<evidence type="ECO:0000313" key="3">
    <source>
        <dbReference type="Proteomes" id="UP000054498"/>
    </source>
</evidence>
<evidence type="ECO:0000313" key="2">
    <source>
        <dbReference type="EMBL" id="KIZ05216.1"/>
    </source>
</evidence>
<dbReference type="RefSeq" id="XP_013904235.1">
    <property type="nucleotide sequence ID" value="XM_014048781.1"/>
</dbReference>
<dbReference type="Proteomes" id="UP000054498">
    <property type="component" value="Unassembled WGS sequence"/>
</dbReference>
<reference evidence="2 3" key="1">
    <citation type="journal article" date="2013" name="BMC Genomics">
        <title>Reconstruction of the lipid metabolism for the microalga Monoraphidium neglectum from its genome sequence reveals characteristics suitable for biofuel production.</title>
        <authorList>
            <person name="Bogen C."/>
            <person name="Al-Dilaimi A."/>
            <person name="Albersmeier A."/>
            <person name="Wichmann J."/>
            <person name="Grundmann M."/>
            <person name="Rupp O."/>
            <person name="Lauersen K.J."/>
            <person name="Blifernez-Klassen O."/>
            <person name="Kalinowski J."/>
            <person name="Goesmann A."/>
            <person name="Mussgnug J.H."/>
            <person name="Kruse O."/>
        </authorList>
    </citation>
    <scope>NUCLEOTIDE SEQUENCE [LARGE SCALE GENOMIC DNA]</scope>
    <source>
        <strain evidence="2 3">SAG 48.87</strain>
    </source>
</reference>
<evidence type="ECO:0000256" key="1">
    <source>
        <dbReference type="SAM" id="MobiDB-lite"/>
    </source>
</evidence>
<dbReference type="GeneID" id="25735615"/>
<feature type="region of interest" description="Disordered" evidence="1">
    <location>
        <begin position="246"/>
        <end position="299"/>
    </location>
</feature>
<dbReference type="EMBL" id="KK100539">
    <property type="protein sequence ID" value="KIZ05216.1"/>
    <property type="molecule type" value="Genomic_DNA"/>
</dbReference>
<name>A0A0D2NKA5_9CHLO</name>
<dbReference type="STRING" id="145388.A0A0D2NKA5"/>
<dbReference type="OrthoDB" id="552103at2759"/>
<sequence length="360" mass="38338">MFAKNLPDEPHQQQQTPDASQRAFEAAMGRPINPAAPVVDNRCYVYKAVQPQECRDAESLISRAAPSDALRVRALWDALLVARRDCEAMAARGVRVARDISRDWQETVSDLIDRVVAQDNELAALRPQLRQTQAALSAAQAAAAAAGPLEELNAQVARLRRHRDRLARDNADLAAALGKTQAAAAAAAAEAAAAGGEAAAARGRAQALWRQHAELLQHHIGAAAYAEQLDKLGHAFSFNGRDRGAVAAPDAAGGGRQSPVQPQQGFGRGGDRSMDQFDRGGDTFEECDSVSDDQEPLQPPPLLSMPPLPALPGLQGAHPVKQAVGAQQISAASQGLFDWRADVEACRQQLDALQTLFGDI</sequence>